<evidence type="ECO:0000313" key="2">
    <source>
        <dbReference type="EMBL" id="KAJ5203215.1"/>
    </source>
</evidence>
<evidence type="ECO:0000256" key="1">
    <source>
        <dbReference type="SAM" id="MobiDB-lite"/>
    </source>
</evidence>
<dbReference type="AlphaFoldDB" id="A0A9W9ML53"/>
<dbReference type="Gene3D" id="3.40.50.720">
    <property type="entry name" value="NAD(P)-binding Rossmann-like Domain"/>
    <property type="match status" value="1"/>
</dbReference>
<accession>A0A9W9ML53</accession>
<sequence>MTLFPGVALITGAASGIGRATALAFTDRSKRWRKCSGRDDRGRRRTARVSNSHGSVHRGPPGTY</sequence>
<gene>
    <name evidence="2" type="ORF">N7449_005294</name>
</gene>
<name>A0A9W9ML53_9EURO</name>
<keyword evidence="3" id="KW-1185">Reference proteome</keyword>
<dbReference type="OrthoDB" id="5840532at2759"/>
<dbReference type="SUPFAM" id="SSF51735">
    <property type="entry name" value="NAD(P)-binding Rossmann-fold domains"/>
    <property type="match status" value="1"/>
</dbReference>
<organism evidence="2 3">
    <name type="scientific">Penicillium cf. viridicatum</name>
    <dbReference type="NCBI Taxonomy" id="2972119"/>
    <lineage>
        <taxon>Eukaryota</taxon>
        <taxon>Fungi</taxon>
        <taxon>Dikarya</taxon>
        <taxon>Ascomycota</taxon>
        <taxon>Pezizomycotina</taxon>
        <taxon>Eurotiomycetes</taxon>
        <taxon>Eurotiomycetidae</taxon>
        <taxon>Eurotiales</taxon>
        <taxon>Aspergillaceae</taxon>
        <taxon>Penicillium</taxon>
    </lineage>
</organism>
<protein>
    <submittedName>
        <fullName evidence="2">Short-chain dehydrogenase/reductase SDR</fullName>
    </submittedName>
</protein>
<dbReference type="InterPro" id="IPR036291">
    <property type="entry name" value="NAD(P)-bd_dom_sf"/>
</dbReference>
<dbReference type="Proteomes" id="UP001150942">
    <property type="component" value="Unassembled WGS sequence"/>
</dbReference>
<reference evidence="2" key="1">
    <citation type="submission" date="2022-11" db="EMBL/GenBank/DDBJ databases">
        <authorList>
            <person name="Petersen C."/>
        </authorList>
    </citation>
    <scope>NUCLEOTIDE SEQUENCE</scope>
    <source>
        <strain evidence="2">IBT 20477</strain>
    </source>
</reference>
<feature type="region of interest" description="Disordered" evidence="1">
    <location>
        <begin position="33"/>
        <end position="64"/>
    </location>
</feature>
<proteinExistence type="predicted"/>
<reference evidence="2" key="2">
    <citation type="journal article" date="2023" name="IMA Fungus">
        <title>Comparative genomic study of the Penicillium genus elucidates a diverse pangenome and 15 lateral gene transfer events.</title>
        <authorList>
            <person name="Petersen C."/>
            <person name="Sorensen T."/>
            <person name="Nielsen M.R."/>
            <person name="Sondergaard T.E."/>
            <person name="Sorensen J.L."/>
            <person name="Fitzpatrick D.A."/>
            <person name="Frisvad J.C."/>
            <person name="Nielsen K.L."/>
        </authorList>
    </citation>
    <scope>NUCLEOTIDE SEQUENCE</scope>
    <source>
        <strain evidence="2">IBT 20477</strain>
    </source>
</reference>
<comment type="caution">
    <text evidence="2">The sequence shown here is derived from an EMBL/GenBank/DDBJ whole genome shotgun (WGS) entry which is preliminary data.</text>
</comment>
<dbReference type="EMBL" id="JAPQKQ010000003">
    <property type="protein sequence ID" value="KAJ5203215.1"/>
    <property type="molecule type" value="Genomic_DNA"/>
</dbReference>
<evidence type="ECO:0000313" key="3">
    <source>
        <dbReference type="Proteomes" id="UP001150942"/>
    </source>
</evidence>